<evidence type="ECO:0000256" key="1">
    <source>
        <dbReference type="SAM" id="Phobius"/>
    </source>
</evidence>
<evidence type="ECO:0000313" key="2">
    <source>
        <dbReference type="EMBL" id="CAK9023475.1"/>
    </source>
</evidence>
<keyword evidence="1" id="KW-0812">Transmembrane</keyword>
<organism evidence="3 4">
    <name type="scientific">Durusdinium trenchii</name>
    <dbReference type="NCBI Taxonomy" id="1381693"/>
    <lineage>
        <taxon>Eukaryota</taxon>
        <taxon>Sar</taxon>
        <taxon>Alveolata</taxon>
        <taxon>Dinophyceae</taxon>
        <taxon>Suessiales</taxon>
        <taxon>Symbiodiniaceae</taxon>
        <taxon>Durusdinium</taxon>
    </lineage>
</organism>
<keyword evidence="1" id="KW-0472">Membrane</keyword>
<dbReference type="Proteomes" id="UP001642484">
    <property type="component" value="Unassembled WGS sequence"/>
</dbReference>
<sequence length="136" mass="15384">MGLPFCRGSLLGQCPVIMWAYAGFGGRKSPAWGAQLEGWEAAQQKLLKQMRAKFAEQPASQANRLHAVRKSNAKQKVKFSLVTLVLFHMLGLPRSLLWSGALYHYHFNFYSILATINIYRVWATIPVYACPLWAAR</sequence>
<feature type="transmembrane region" description="Helical" evidence="1">
    <location>
        <begin position="79"/>
        <end position="97"/>
    </location>
</feature>
<name>A0ABP0K9M1_9DINO</name>
<comment type="caution">
    <text evidence="3">The sequence shown here is derived from an EMBL/GenBank/DDBJ whole genome shotgun (WGS) entry which is preliminary data.</text>
</comment>
<dbReference type="EMBL" id="CAXAMN010007958">
    <property type="protein sequence ID" value="CAK9023475.1"/>
    <property type="molecule type" value="Genomic_DNA"/>
</dbReference>
<keyword evidence="1" id="KW-1133">Transmembrane helix</keyword>
<dbReference type="EMBL" id="CAXAMN010007969">
    <property type="protein sequence ID" value="CAK9023502.1"/>
    <property type="molecule type" value="Genomic_DNA"/>
</dbReference>
<protein>
    <recommendedName>
        <fullName evidence="5">Glycerophosphocholine acyltransferase 1</fullName>
    </recommendedName>
</protein>
<gene>
    <name evidence="2" type="ORF">CCMP2556_LOCUS15245</name>
    <name evidence="3" type="ORF">CCMP2556_LOCUS15256</name>
</gene>
<reference evidence="3 4" key="1">
    <citation type="submission" date="2024-02" db="EMBL/GenBank/DDBJ databases">
        <authorList>
            <person name="Chen Y."/>
            <person name="Shah S."/>
            <person name="Dougan E. K."/>
            <person name="Thang M."/>
            <person name="Chan C."/>
        </authorList>
    </citation>
    <scope>NUCLEOTIDE SEQUENCE [LARGE SCALE GENOMIC DNA]</scope>
</reference>
<evidence type="ECO:0000313" key="4">
    <source>
        <dbReference type="Proteomes" id="UP001642484"/>
    </source>
</evidence>
<proteinExistence type="predicted"/>
<keyword evidence="4" id="KW-1185">Reference proteome</keyword>
<evidence type="ECO:0008006" key="5">
    <source>
        <dbReference type="Google" id="ProtNLM"/>
    </source>
</evidence>
<feature type="transmembrane region" description="Helical" evidence="1">
    <location>
        <begin position="109"/>
        <end position="134"/>
    </location>
</feature>
<accession>A0ABP0K9M1</accession>
<evidence type="ECO:0000313" key="3">
    <source>
        <dbReference type="EMBL" id="CAK9023502.1"/>
    </source>
</evidence>